<name>A0A2P7BPK2_9HYPH</name>
<evidence type="ECO:0000313" key="2">
    <source>
        <dbReference type="Proteomes" id="UP000241444"/>
    </source>
</evidence>
<sequence length="344" mass="37333">MDSTLTERSRSYSDFSSILDYSAYDPLPDDWLIGITDVVDSGSAIRRGAYEDVNFAGVSVIAAVGNSWGTYDFPFTFGGDGAAFALPAGGLEHATSALRQVAALAKTDFGLTLRAGLLPVSEIRANGHDVRVARDAASSRASFSMFAGGGLRWAERELKKGRYSVELAKTSSKPDLKGLSCDWLPIPNQHGMILSLLVEPRETTSSGTFAALARRVLAVFDASDRQGHPLPERPPTPRKPETCVDPESWLEIASHSDFKKYDDVLRLTLDCSEEHADKAEAILQEAAVRGDIFYGMHRQSHAVMTCLVPAASPQSHLHFLDGRDGGYSKAAEMLNRMRVNPSLA</sequence>
<dbReference type="InterPro" id="IPR021445">
    <property type="entry name" value="DUF3095"/>
</dbReference>
<organism evidence="1 2">
    <name type="scientific">Phyllobacterium brassicacearum</name>
    <dbReference type="NCBI Taxonomy" id="314235"/>
    <lineage>
        <taxon>Bacteria</taxon>
        <taxon>Pseudomonadati</taxon>
        <taxon>Pseudomonadota</taxon>
        <taxon>Alphaproteobacteria</taxon>
        <taxon>Hyphomicrobiales</taxon>
        <taxon>Phyllobacteriaceae</taxon>
        <taxon>Phyllobacterium</taxon>
    </lineage>
</organism>
<protein>
    <submittedName>
        <fullName evidence="1">Adenylate cyclase</fullName>
    </submittedName>
</protein>
<dbReference type="OrthoDB" id="5342145at2"/>
<evidence type="ECO:0000313" key="1">
    <source>
        <dbReference type="EMBL" id="PSH68393.1"/>
    </source>
</evidence>
<reference evidence="2" key="1">
    <citation type="submission" date="2017-11" db="EMBL/GenBank/DDBJ databases">
        <authorList>
            <person name="Kuznetsova I."/>
            <person name="Sazanova A."/>
            <person name="Chirak E."/>
            <person name="Safronova V."/>
            <person name="Willems A."/>
        </authorList>
    </citation>
    <scope>NUCLEOTIDE SEQUENCE [LARGE SCALE GENOMIC DNA]</scope>
    <source>
        <strain evidence="2">STM 196</strain>
    </source>
</reference>
<dbReference type="AlphaFoldDB" id="A0A2P7BPK2"/>
<dbReference type="EMBL" id="PGGO01000009">
    <property type="protein sequence ID" value="PSH68393.1"/>
    <property type="molecule type" value="Genomic_DNA"/>
</dbReference>
<accession>A0A2P7BPK2</accession>
<dbReference type="Pfam" id="PF11294">
    <property type="entry name" value="DUF3095"/>
    <property type="match status" value="2"/>
</dbReference>
<gene>
    <name evidence="1" type="ORF">CU102_13970</name>
</gene>
<comment type="caution">
    <text evidence="1">The sequence shown here is derived from an EMBL/GenBank/DDBJ whole genome shotgun (WGS) entry which is preliminary data.</text>
</comment>
<keyword evidence="2" id="KW-1185">Reference proteome</keyword>
<dbReference type="RefSeq" id="WP_106711707.1">
    <property type="nucleotide sequence ID" value="NZ_PGGO01000009.1"/>
</dbReference>
<dbReference type="Proteomes" id="UP000241444">
    <property type="component" value="Unassembled WGS sequence"/>
</dbReference>
<proteinExistence type="predicted"/>